<dbReference type="AlphaFoldDB" id="A0A1L6MX17"/>
<protein>
    <submittedName>
        <fullName evidence="2">3',5'-cyclic-nucleotide phosphodiesterase</fullName>
    </submittedName>
</protein>
<dbReference type="InterPro" id="IPR036866">
    <property type="entry name" value="RibonucZ/Hydroxyglut_hydro"/>
</dbReference>
<keyword evidence="3" id="KW-1185">Reference proteome</keyword>
<gene>
    <name evidence="2" type="ORF">BCY86_04880</name>
</gene>
<reference evidence="2 3" key="1">
    <citation type="submission" date="2016-08" db="EMBL/GenBank/DDBJ databases">
        <title>Identification and validation of antigenic proteins from Pajaroellobacter abortibovis using de-novo genome sequence assembly and reverse vaccinology.</title>
        <authorList>
            <person name="Welly B.T."/>
            <person name="Miller M.R."/>
            <person name="Stott J.L."/>
            <person name="Blanchard M.T."/>
            <person name="Islas-Trejo A.D."/>
            <person name="O'Rourke S.M."/>
            <person name="Young A.E."/>
            <person name="Medrano J.F."/>
            <person name="Van Eenennaam A.L."/>
        </authorList>
    </citation>
    <scope>NUCLEOTIDE SEQUENCE [LARGE SCALE GENOMIC DNA]</scope>
    <source>
        <strain evidence="2 3">BTF92-0548A/99-0131</strain>
    </source>
</reference>
<dbReference type="GO" id="GO:0006198">
    <property type="term" value="P:cAMP catabolic process"/>
    <property type="evidence" value="ECO:0007669"/>
    <property type="project" value="InterPro"/>
</dbReference>
<evidence type="ECO:0000313" key="3">
    <source>
        <dbReference type="Proteomes" id="UP000185544"/>
    </source>
</evidence>
<dbReference type="Proteomes" id="UP000185544">
    <property type="component" value="Chromosome"/>
</dbReference>
<feature type="domain" description="Metallo-beta-lactamase" evidence="1">
    <location>
        <begin position="17"/>
        <end position="198"/>
    </location>
</feature>
<dbReference type="Gene3D" id="3.60.15.10">
    <property type="entry name" value="Ribonuclease Z/Hydroxyacylglutathione hydrolase-like"/>
    <property type="match status" value="1"/>
</dbReference>
<dbReference type="InterPro" id="IPR000396">
    <property type="entry name" value="Pdiesterase2"/>
</dbReference>
<dbReference type="GO" id="GO:0047555">
    <property type="term" value="F:3',5'-cyclic-GMP phosphodiesterase activity"/>
    <property type="evidence" value="ECO:0007669"/>
    <property type="project" value="TreeGrafter"/>
</dbReference>
<dbReference type="PRINTS" id="PR00388">
    <property type="entry name" value="PDIESTERASE2"/>
</dbReference>
<dbReference type="STRING" id="1882918.BCY86_04880"/>
<dbReference type="PANTHER" id="PTHR28283">
    <property type="entry name" value="3',5'-CYCLIC-NUCLEOTIDE PHOSPHODIESTERASE 1"/>
    <property type="match status" value="1"/>
</dbReference>
<sequence>MNFRVFGCHGGETPQHRTSAFVLDGRLAIDAGSLTSGMELEEQYALEACLISHAHLDHVRDLATLADNRLQGDAPPLLIAGTQKTLATLKEHFFNNCLWPDFSVLPDQNRPTIQYYPLIPEVPVPLAGYWIRSVLVSHTIESSGFIIDGPTGTIAYSGDTGPTERFWQVLNEIPNLKALIMEVSFPNRKQELASLSGHHTPCTLSKELRKYHSPHQLPTFLYHLKPAFQQEIEKECNQLRGLNLDVLSLGDTFLF</sequence>
<dbReference type="GO" id="GO:1902660">
    <property type="term" value="P:negative regulation of glucose mediated signaling pathway"/>
    <property type="evidence" value="ECO:0007669"/>
    <property type="project" value="TreeGrafter"/>
</dbReference>
<name>A0A1L6MX17_9BACT</name>
<organism evidence="2 3">
    <name type="scientific">Pajaroellobacter abortibovis</name>
    <dbReference type="NCBI Taxonomy" id="1882918"/>
    <lineage>
        <taxon>Bacteria</taxon>
        <taxon>Pseudomonadati</taxon>
        <taxon>Myxococcota</taxon>
        <taxon>Polyangia</taxon>
        <taxon>Polyangiales</taxon>
        <taxon>Polyangiaceae</taxon>
    </lineage>
</organism>
<dbReference type="CDD" id="cd07735">
    <property type="entry name" value="class_II_PDE_MBL-fold"/>
    <property type="match status" value="1"/>
</dbReference>
<dbReference type="GO" id="GO:0004115">
    <property type="term" value="F:3',5'-cyclic-AMP phosphodiesterase activity"/>
    <property type="evidence" value="ECO:0007669"/>
    <property type="project" value="InterPro"/>
</dbReference>
<dbReference type="OrthoDB" id="9803916at2"/>
<proteinExistence type="predicted"/>
<dbReference type="Pfam" id="PF12706">
    <property type="entry name" value="Lactamase_B_2"/>
    <property type="match status" value="1"/>
</dbReference>
<evidence type="ECO:0000313" key="2">
    <source>
        <dbReference type="EMBL" id="APS00087.1"/>
    </source>
</evidence>
<dbReference type="KEGG" id="pabo:BCY86_04880"/>
<dbReference type="SMART" id="SM00849">
    <property type="entry name" value="Lactamase_B"/>
    <property type="match status" value="1"/>
</dbReference>
<evidence type="ECO:0000259" key="1">
    <source>
        <dbReference type="SMART" id="SM00849"/>
    </source>
</evidence>
<accession>A0A1L6MX17</accession>
<dbReference type="InterPro" id="IPR001279">
    <property type="entry name" value="Metallo-B-lactamas"/>
</dbReference>
<dbReference type="RefSeq" id="WP_075276753.1">
    <property type="nucleotide sequence ID" value="NZ_CP016908.1"/>
</dbReference>
<dbReference type="SUPFAM" id="SSF56281">
    <property type="entry name" value="Metallo-hydrolase/oxidoreductase"/>
    <property type="match status" value="1"/>
</dbReference>
<dbReference type="PANTHER" id="PTHR28283:SF1">
    <property type="entry name" value="3',5'-CYCLIC-NUCLEOTIDE PHOSPHODIESTERASE 1"/>
    <property type="match status" value="1"/>
</dbReference>
<dbReference type="EMBL" id="CP016908">
    <property type="protein sequence ID" value="APS00087.1"/>
    <property type="molecule type" value="Genomic_DNA"/>
</dbReference>